<comment type="caution">
    <text evidence="3">The sequence shown here is derived from an EMBL/GenBank/DDBJ whole genome shotgun (WGS) entry which is preliminary data.</text>
</comment>
<sequence>RRIQLLEQAARLLYKEWFVHLRFPGHEHTPIIDGVPDGWEKKILGDICFEVRETVSPSALEPNTPYIGLEHMARRSITLCEWGQAEQVTSSKHRFCEGEILFGKIRPYFHKVGIALTDGVASSDAIVIRPVHSPLLPLVLMTTSSDRFVAVTAQEMKEGSKMPRADWKQMQQYPVSLPPDGLLRVFNDFIDPILHQLKTLAFANKRLGAARDLLLPKLMNGEVEV</sequence>
<evidence type="ECO:0000313" key="3">
    <source>
        <dbReference type="EMBL" id="NLW34389.1"/>
    </source>
</evidence>
<dbReference type="GO" id="GO:0004519">
    <property type="term" value="F:endonuclease activity"/>
    <property type="evidence" value="ECO:0007669"/>
    <property type="project" value="UniProtKB-KW"/>
</dbReference>
<dbReference type="EMBL" id="JAAYEE010000046">
    <property type="protein sequence ID" value="NLW34389.1"/>
    <property type="molecule type" value="Genomic_DNA"/>
</dbReference>
<keyword evidence="3" id="KW-0540">Nuclease</keyword>
<dbReference type="GO" id="GO:0003677">
    <property type="term" value="F:DNA binding"/>
    <property type="evidence" value="ECO:0007669"/>
    <property type="project" value="UniProtKB-KW"/>
</dbReference>
<name>A0A971M328_9BACT</name>
<accession>A0A971M328</accession>
<dbReference type="PANTHER" id="PTHR30408:SF13">
    <property type="entry name" value="TYPE I RESTRICTION ENZYME HINDI SPECIFICITY SUBUNIT"/>
    <property type="match status" value="1"/>
</dbReference>
<evidence type="ECO:0000313" key="4">
    <source>
        <dbReference type="Proteomes" id="UP000777265"/>
    </source>
</evidence>
<dbReference type="SUPFAM" id="SSF116734">
    <property type="entry name" value="DNA methylase specificity domain"/>
    <property type="match status" value="1"/>
</dbReference>
<protein>
    <submittedName>
        <fullName evidence="3">Restriction endonuclease subunit S</fullName>
    </submittedName>
</protein>
<dbReference type="PANTHER" id="PTHR30408">
    <property type="entry name" value="TYPE-1 RESTRICTION ENZYME ECOKI SPECIFICITY PROTEIN"/>
    <property type="match status" value="1"/>
</dbReference>
<keyword evidence="3" id="KW-0378">Hydrolase</keyword>
<dbReference type="AlphaFoldDB" id="A0A971M328"/>
<proteinExistence type="predicted"/>
<keyword evidence="1" id="KW-0680">Restriction system</keyword>
<keyword evidence="2" id="KW-0238">DNA-binding</keyword>
<reference evidence="3" key="1">
    <citation type="journal article" date="2020" name="Biotechnol. Biofuels">
        <title>New insights from the biogas microbiome by comprehensive genome-resolved metagenomics of nearly 1600 species originating from multiple anaerobic digesters.</title>
        <authorList>
            <person name="Campanaro S."/>
            <person name="Treu L."/>
            <person name="Rodriguez-R L.M."/>
            <person name="Kovalovszki A."/>
            <person name="Ziels R.M."/>
            <person name="Maus I."/>
            <person name="Zhu X."/>
            <person name="Kougias P.G."/>
            <person name="Basile A."/>
            <person name="Luo G."/>
            <person name="Schluter A."/>
            <person name="Konstantinidis K.T."/>
            <person name="Angelidaki I."/>
        </authorList>
    </citation>
    <scope>NUCLEOTIDE SEQUENCE</scope>
    <source>
        <strain evidence="3">AS06rmzACSIP_7</strain>
    </source>
</reference>
<dbReference type="Proteomes" id="UP000777265">
    <property type="component" value="Unassembled WGS sequence"/>
</dbReference>
<evidence type="ECO:0000256" key="2">
    <source>
        <dbReference type="ARBA" id="ARBA00023125"/>
    </source>
</evidence>
<gene>
    <name evidence="3" type="ORF">GXY80_02750</name>
</gene>
<dbReference type="GO" id="GO:0009307">
    <property type="term" value="P:DNA restriction-modification system"/>
    <property type="evidence" value="ECO:0007669"/>
    <property type="project" value="UniProtKB-KW"/>
</dbReference>
<organism evidence="3 4">
    <name type="scientific">Syntrophorhabdus aromaticivorans</name>
    <dbReference type="NCBI Taxonomy" id="328301"/>
    <lineage>
        <taxon>Bacteria</taxon>
        <taxon>Pseudomonadati</taxon>
        <taxon>Thermodesulfobacteriota</taxon>
        <taxon>Syntrophorhabdia</taxon>
        <taxon>Syntrophorhabdales</taxon>
        <taxon>Syntrophorhabdaceae</taxon>
        <taxon>Syntrophorhabdus</taxon>
    </lineage>
</organism>
<evidence type="ECO:0000256" key="1">
    <source>
        <dbReference type="ARBA" id="ARBA00022747"/>
    </source>
</evidence>
<reference evidence="3" key="2">
    <citation type="submission" date="2020-01" db="EMBL/GenBank/DDBJ databases">
        <authorList>
            <person name="Campanaro S."/>
        </authorList>
    </citation>
    <scope>NUCLEOTIDE SEQUENCE</scope>
    <source>
        <strain evidence="3">AS06rmzACSIP_7</strain>
    </source>
</reference>
<keyword evidence="3" id="KW-0255">Endonuclease</keyword>
<feature type="non-terminal residue" evidence="3">
    <location>
        <position position="1"/>
    </location>
</feature>
<dbReference type="InterPro" id="IPR052021">
    <property type="entry name" value="Type-I_RS_S_subunit"/>
</dbReference>
<dbReference type="Gene3D" id="3.90.220.20">
    <property type="entry name" value="DNA methylase specificity domains"/>
    <property type="match status" value="1"/>
</dbReference>
<dbReference type="InterPro" id="IPR044946">
    <property type="entry name" value="Restrct_endonuc_typeI_TRD_sf"/>
</dbReference>